<accession>A0A418WTR0</accession>
<comment type="subcellular location">
    <subcellularLocation>
        <location evidence="1">Cell membrane</location>
        <topology evidence="1">Peripheral membrane protein</topology>
        <orientation evidence="1">Cytoplasmic side</orientation>
    </subcellularLocation>
</comment>
<keyword evidence="9" id="KW-0472">Membrane</keyword>
<feature type="coiled-coil region" evidence="11">
    <location>
        <begin position="11"/>
        <end position="45"/>
    </location>
</feature>
<dbReference type="InterPro" id="IPR012823">
    <property type="entry name" value="Flagell_FliJ"/>
</dbReference>
<evidence type="ECO:0000256" key="5">
    <source>
        <dbReference type="ARBA" id="ARBA00022475"/>
    </source>
</evidence>
<evidence type="ECO:0000256" key="7">
    <source>
        <dbReference type="ARBA" id="ARBA00022795"/>
    </source>
</evidence>
<evidence type="ECO:0000256" key="9">
    <source>
        <dbReference type="ARBA" id="ARBA00023136"/>
    </source>
</evidence>
<evidence type="ECO:0000256" key="6">
    <source>
        <dbReference type="ARBA" id="ARBA00022500"/>
    </source>
</evidence>
<keyword evidence="5" id="KW-1003">Cell membrane</keyword>
<evidence type="ECO:0000256" key="2">
    <source>
        <dbReference type="ARBA" id="ARBA00010004"/>
    </source>
</evidence>
<keyword evidence="7" id="KW-1005">Bacterial flagellum biogenesis</keyword>
<protein>
    <recommendedName>
        <fullName evidence="3">Flagellar FliJ protein</fullName>
    </recommendedName>
</protein>
<keyword evidence="8" id="KW-0653">Protein transport</keyword>
<dbReference type="InterPro" id="IPR053716">
    <property type="entry name" value="Flag_assembly_chemotaxis_eff"/>
</dbReference>
<sequence>MRNVRGLRTLIQLHQRQLDEKRRVLAELEQLRAELDHKVAALDAEVARERLVADNLTEGARQFAAYLSGARLRRETLVRSIDELVEQIELAANTVAAAFQEVKRYEIAVDLKERQRRQAVAQAEQGELDEIALVQHRRRGRRLGS</sequence>
<dbReference type="GO" id="GO:0044781">
    <property type="term" value="P:bacterial-type flagellum organization"/>
    <property type="evidence" value="ECO:0007669"/>
    <property type="project" value="UniProtKB-KW"/>
</dbReference>
<evidence type="ECO:0000256" key="11">
    <source>
        <dbReference type="SAM" id="Coils"/>
    </source>
</evidence>
<gene>
    <name evidence="12" type="ORF">D3874_01945</name>
</gene>
<keyword evidence="6" id="KW-0145">Chemotaxis</keyword>
<dbReference type="RefSeq" id="WP_119775870.1">
    <property type="nucleotide sequence ID" value="NZ_QYUK01000008.1"/>
</dbReference>
<dbReference type="AlphaFoldDB" id="A0A418WTR0"/>
<comment type="caution">
    <text evidence="12">The sequence shown here is derived from an EMBL/GenBank/DDBJ whole genome shotgun (WGS) entry which is preliminary data.</text>
</comment>
<dbReference type="Gene3D" id="1.10.287.1700">
    <property type="match status" value="1"/>
</dbReference>
<keyword evidence="11" id="KW-0175">Coiled coil</keyword>
<dbReference type="Proteomes" id="UP000284605">
    <property type="component" value="Unassembled WGS sequence"/>
</dbReference>
<dbReference type="EMBL" id="QYUK01000008">
    <property type="protein sequence ID" value="RJF94615.1"/>
    <property type="molecule type" value="Genomic_DNA"/>
</dbReference>
<keyword evidence="4" id="KW-0813">Transport</keyword>
<keyword evidence="13" id="KW-1185">Reference proteome</keyword>
<evidence type="ECO:0000256" key="10">
    <source>
        <dbReference type="ARBA" id="ARBA00023225"/>
    </source>
</evidence>
<proteinExistence type="inferred from homology"/>
<dbReference type="GO" id="GO:0006935">
    <property type="term" value="P:chemotaxis"/>
    <property type="evidence" value="ECO:0007669"/>
    <property type="project" value="UniProtKB-KW"/>
</dbReference>
<organism evidence="12 13">
    <name type="scientific">Oleomonas cavernae</name>
    <dbReference type="NCBI Taxonomy" id="2320859"/>
    <lineage>
        <taxon>Bacteria</taxon>
        <taxon>Pseudomonadati</taxon>
        <taxon>Pseudomonadota</taxon>
        <taxon>Alphaproteobacteria</taxon>
        <taxon>Acetobacterales</taxon>
        <taxon>Acetobacteraceae</taxon>
        <taxon>Oleomonas</taxon>
    </lineage>
</organism>
<evidence type="ECO:0000313" key="12">
    <source>
        <dbReference type="EMBL" id="RJF94615.1"/>
    </source>
</evidence>
<dbReference type="GO" id="GO:0009288">
    <property type="term" value="C:bacterial-type flagellum"/>
    <property type="evidence" value="ECO:0007669"/>
    <property type="project" value="InterPro"/>
</dbReference>
<dbReference type="GO" id="GO:0071973">
    <property type="term" value="P:bacterial-type flagellum-dependent cell motility"/>
    <property type="evidence" value="ECO:0007669"/>
    <property type="project" value="InterPro"/>
</dbReference>
<dbReference type="GO" id="GO:0005886">
    <property type="term" value="C:plasma membrane"/>
    <property type="evidence" value="ECO:0007669"/>
    <property type="project" value="UniProtKB-SubCell"/>
</dbReference>
<keyword evidence="10" id="KW-1006">Bacterial flagellum protein export</keyword>
<comment type="similarity">
    <text evidence="2">Belongs to the FliJ family.</text>
</comment>
<reference evidence="12 13" key="1">
    <citation type="submission" date="2018-09" db="EMBL/GenBank/DDBJ databases">
        <authorList>
            <person name="Zhu H."/>
        </authorList>
    </citation>
    <scope>NUCLEOTIDE SEQUENCE [LARGE SCALE GENOMIC DNA]</scope>
    <source>
        <strain evidence="12 13">K1W22B-8</strain>
    </source>
</reference>
<dbReference type="GO" id="GO:0015031">
    <property type="term" value="P:protein transport"/>
    <property type="evidence" value="ECO:0007669"/>
    <property type="project" value="UniProtKB-KW"/>
</dbReference>
<evidence type="ECO:0000256" key="3">
    <source>
        <dbReference type="ARBA" id="ARBA00020392"/>
    </source>
</evidence>
<evidence type="ECO:0000256" key="4">
    <source>
        <dbReference type="ARBA" id="ARBA00022448"/>
    </source>
</evidence>
<dbReference type="OrthoDB" id="7273723at2"/>
<dbReference type="Pfam" id="PF02050">
    <property type="entry name" value="FliJ"/>
    <property type="match status" value="1"/>
</dbReference>
<evidence type="ECO:0000256" key="8">
    <source>
        <dbReference type="ARBA" id="ARBA00022927"/>
    </source>
</evidence>
<name>A0A418WTR0_9PROT</name>
<evidence type="ECO:0000313" key="13">
    <source>
        <dbReference type="Proteomes" id="UP000284605"/>
    </source>
</evidence>
<evidence type="ECO:0000256" key="1">
    <source>
        <dbReference type="ARBA" id="ARBA00004413"/>
    </source>
</evidence>